<name>A0A5S9M1H0_BACIA</name>
<evidence type="ECO:0000256" key="1">
    <source>
        <dbReference type="SAM" id="MobiDB-lite"/>
    </source>
</evidence>
<evidence type="ECO:0000313" key="3">
    <source>
        <dbReference type="Proteomes" id="UP000464658"/>
    </source>
</evidence>
<reference evidence="2 3" key="1">
    <citation type="submission" date="2019-12" db="EMBL/GenBank/DDBJ databases">
        <title>Full genome sequence of a Bacillus safensis strain isolated from commercially available natto in Indonesia.</title>
        <authorList>
            <person name="Yoshida M."/>
            <person name="Uomi M."/>
            <person name="Waturangi D."/>
            <person name="Ekaputri J.J."/>
            <person name="Setiamarga D.H.E."/>
        </authorList>
    </citation>
    <scope>NUCLEOTIDE SEQUENCE [LARGE SCALE GENOMIC DNA]</scope>
    <source>
        <strain evidence="2 3">IDN1</strain>
    </source>
</reference>
<gene>
    <name evidence="2" type="ORF">BsIDN1_10650</name>
</gene>
<organism evidence="2 3">
    <name type="scientific">Bacillus safensis</name>
    <dbReference type="NCBI Taxonomy" id="561879"/>
    <lineage>
        <taxon>Bacteria</taxon>
        <taxon>Bacillati</taxon>
        <taxon>Bacillota</taxon>
        <taxon>Bacilli</taxon>
        <taxon>Bacillales</taxon>
        <taxon>Bacillaceae</taxon>
        <taxon>Bacillus</taxon>
    </lineage>
</organism>
<proteinExistence type="predicted"/>
<dbReference type="Proteomes" id="UP000464658">
    <property type="component" value="Chromosome"/>
</dbReference>
<dbReference type="AlphaFoldDB" id="A0A5S9M1H0"/>
<evidence type="ECO:0000313" key="2">
    <source>
        <dbReference type="EMBL" id="BBP87447.1"/>
    </source>
</evidence>
<sequence>MGGVEIPKMERENMSGKPNNPYAAGPVIEWKMTKEELEAYLAKHPIVYREELKNLHRHTRWTNGHKKNTEARCSSAN</sequence>
<protein>
    <submittedName>
        <fullName evidence="2">Uncharacterized protein</fullName>
    </submittedName>
</protein>
<dbReference type="EMBL" id="AP021906">
    <property type="protein sequence ID" value="BBP87447.1"/>
    <property type="molecule type" value="Genomic_DNA"/>
</dbReference>
<accession>A0A5S9M1H0</accession>
<feature type="region of interest" description="Disordered" evidence="1">
    <location>
        <begin position="1"/>
        <end position="23"/>
    </location>
</feature>